<sequence length="114" mass="13062">MDEKRLSIRFRMDNELDRKAWENLQRMAMKEKTSKNTIALRLICEGAEKNEFCSLDAIAEKIAELIAGKISVSANNRETIDTTTKVPEDENIQEPQNSELRPISEEVLSFLDGF</sequence>
<keyword evidence="3" id="KW-1185">Reference proteome</keyword>
<proteinExistence type="predicted"/>
<dbReference type="RefSeq" id="WP_074463382.1">
    <property type="nucleotide sequence ID" value="NZ_FMUR01000023.1"/>
</dbReference>
<name>A0A1G5GQQ8_9FIRM</name>
<gene>
    <name evidence="2" type="ORF">SAMN02910451_03011</name>
</gene>
<dbReference type="Proteomes" id="UP000183047">
    <property type="component" value="Unassembled WGS sequence"/>
</dbReference>
<protein>
    <submittedName>
        <fullName evidence="2">Uncharacterized protein</fullName>
    </submittedName>
</protein>
<dbReference type="EMBL" id="FMUR01000023">
    <property type="protein sequence ID" value="SCY53915.1"/>
    <property type="molecule type" value="Genomic_DNA"/>
</dbReference>
<accession>A0A1G5GQQ8</accession>
<evidence type="ECO:0000256" key="1">
    <source>
        <dbReference type="SAM" id="MobiDB-lite"/>
    </source>
</evidence>
<reference evidence="3" key="1">
    <citation type="submission" date="2016-10" db="EMBL/GenBank/DDBJ databases">
        <authorList>
            <person name="Varghese N."/>
            <person name="Submissions S."/>
        </authorList>
    </citation>
    <scope>NUCLEOTIDE SEQUENCE [LARGE SCALE GENOMIC DNA]</scope>
    <source>
        <strain evidence="3">XBD2006</strain>
    </source>
</reference>
<organism evidence="2 3">
    <name type="scientific">Butyrivibrio hungatei</name>
    <dbReference type="NCBI Taxonomy" id="185008"/>
    <lineage>
        <taxon>Bacteria</taxon>
        <taxon>Bacillati</taxon>
        <taxon>Bacillota</taxon>
        <taxon>Clostridia</taxon>
        <taxon>Lachnospirales</taxon>
        <taxon>Lachnospiraceae</taxon>
        <taxon>Butyrivibrio</taxon>
    </lineage>
</organism>
<feature type="region of interest" description="Disordered" evidence="1">
    <location>
        <begin position="80"/>
        <end position="99"/>
    </location>
</feature>
<evidence type="ECO:0000313" key="2">
    <source>
        <dbReference type="EMBL" id="SCY53915.1"/>
    </source>
</evidence>
<dbReference type="OrthoDB" id="2003617at2"/>
<dbReference type="AlphaFoldDB" id="A0A1G5GQQ8"/>
<evidence type="ECO:0000313" key="3">
    <source>
        <dbReference type="Proteomes" id="UP000183047"/>
    </source>
</evidence>